<protein>
    <submittedName>
        <fullName evidence="2">Uncharacterized protein</fullName>
    </submittedName>
</protein>
<dbReference type="Proteomes" id="UP000050164">
    <property type="component" value="Unassembled WGS sequence"/>
</dbReference>
<evidence type="ECO:0000313" key="2">
    <source>
        <dbReference type="EMBL" id="CKT51132.1"/>
    </source>
</evidence>
<evidence type="ECO:0000313" key="4">
    <source>
        <dbReference type="EMBL" id="COY97718.1"/>
    </source>
</evidence>
<reference evidence="5 6" key="2">
    <citation type="submission" date="2015-03" db="EMBL/GenBank/DDBJ databases">
        <authorList>
            <consortium name="Pathogen Informatics"/>
        </authorList>
    </citation>
    <scope>NUCLEOTIDE SEQUENCE [LARGE SCALE GENOMIC DNA]</scope>
    <source>
        <strain evidence="3 7">Bir 172</strain>
        <strain evidence="2 8">Bir 185</strain>
        <strain evidence="1 6">C09601061</strain>
        <strain evidence="5">N09902308</strain>
    </source>
</reference>
<evidence type="ECO:0000313" key="5">
    <source>
        <dbReference type="Proteomes" id="UP000039021"/>
    </source>
</evidence>
<dbReference type="EMBL" id="CNGE01001355">
    <property type="protein sequence ID" value="CKU04986.1"/>
    <property type="molecule type" value="Genomic_DNA"/>
</dbReference>
<organism evidence="2 8">
    <name type="scientific">Mycobacterium tuberculosis</name>
    <dbReference type="NCBI Taxonomy" id="1773"/>
    <lineage>
        <taxon>Bacteria</taxon>
        <taxon>Bacillati</taxon>
        <taxon>Actinomycetota</taxon>
        <taxon>Actinomycetes</taxon>
        <taxon>Mycobacteriales</taxon>
        <taxon>Mycobacteriaceae</taxon>
        <taxon>Mycobacterium</taxon>
        <taxon>Mycobacterium tuberculosis complex</taxon>
    </lineage>
</organism>
<dbReference type="Proteomes" id="UP000048948">
    <property type="component" value="Unassembled WGS sequence"/>
</dbReference>
<proteinExistence type="predicted"/>
<dbReference type="EMBL" id="CSBK01001658">
    <property type="protein sequence ID" value="COY97718.1"/>
    <property type="molecule type" value="Genomic_DNA"/>
</dbReference>
<accession>A0A655AKT5</accession>
<dbReference type="AlphaFoldDB" id="A0A655AKT5"/>
<dbReference type="EMBL" id="CGCX01000772">
    <property type="protein sequence ID" value="CFR83238.1"/>
    <property type="molecule type" value="Genomic_DNA"/>
</dbReference>
<dbReference type="Proteomes" id="UP000039021">
    <property type="component" value="Unassembled WGS sequence"/>
</dbReference>
<name>A0A655AKT5_MYCTX</name>
<sequence length="112" mass="12020">MAVPSDENIDSRTCRYDGSARSFLDRWKPPSPVSAKSALRFFSIADACAICGMASWMVVSSLGTNERTCASADRICATIRGAEDNALIVCVDIAEMRSAPVDSSFMPVTTMS</sequence>
<evidence type="ECO:0000313" key="7">
    <source>
        <dbReference type="Proteomes" id="UP000048948"/>
    </source>
</evidence>
<evidence type="ECO:0000313" key="8">
    <source>
        <dbReference type="Proteomes" id="UP000050164"/>
    </source>
</evidence>
<dbReference type="EMBL" id="CNFT01001670">
    <property type="protein sequence ID" value="CKT51132.1"/>
    <property type="molecule type" value="Genomic_DNA"/>
</dbReference>
<evidence type="ECO:0000313" key="3">
    <source>
        <dbReference type="EMBL" id="CKU04986.1"/>
    </source>
</evidence>
<reference evidence="4" key="1">
    <citation type="submission" date="2015-03" db="EMBL/GenBank/DDBJ databases">
        <authorList>
            <consortium name="Pathogen Informatics"/>
            <person name="Murphy D."/>
        </authorList>
    </citation>
    <scope>NUCLEOTIDE SEQUENCE</scope>
    <source>
        <strain evidence="4">N09902308</strain>
    </source>
</reference>
<evidence type="ECO:0000313" key="1">
    <source>
        <dbReference type="EMBL" id="CFR83238.1"/>
    </source>
</evidence>
<evidence type="ECO:0000313" key="6">
    <source>
        <dbReference type="Proteomes" id="UP000046680"/>
    </source>
</evidence>
<dbReference type="Proteomes" id="UP000046680">
    <property type="component" value="Unassembled WGS sequence"/>
</dbReference>
<gene>
    <name evidence="1" type="ORF">ERS007657_02140</name>
    <name evidence="4" type="ORF">ERS007739_03265</name>
    <name evidence="3" type="ORF">ERS027646_04424</name>
    <name evidence="2" type="ORF">ERS027659_04513</name>
</gene>